<reference evidence="2" key="1">
    <citation type="journal article" date="2014" name="Int. J. Syst. Evol. Microbiol.">
        <title>Complete genome sequence of Corynebacterium casei LMG S-19264T (=DSM 44701T), isolated from a smear-ripened cheese.</title>
        <authorList>
            <consortium name="US DOE Joint Genome Institute (JGI-PGF)"/>
            <person name="Walter F."/>
            <person name="Albersmeier A."/>
            <person name="Kalinowski J."/>
            <person name="Ruckert C."/>
        </authorList>
    </citation>
    <scope>NUCLEOTIDE SEQUENCE</scope>
    <source>
        <strain evidence="2">JCM 4834</strain>
    </source>
</reference>
<evidence type="ECO:0000259" key="1">
    <source>
        <dbReference type="Pfam" id="PF07993"/>
    </source>
</evidence>
<dbReference type="InterPro" id="IPR036291">
    <property type="entry name" value="NAD(P)-bd_dom_sf"/>
</dbReference>
<dbReference type="Proteomes" id="UP000634660">
    <property type="component" value="Unassembled WGS sequence"/>
</dbReference>
<dbReference type="PANTHER" id="PTHR43245:SF51">
    <property type="entry name" value="SHORT CHAIN DEHYDROGENASE_REDUCTASE FAMILY 42E, MEMBER 2"/>
    <property type="match status" value="1"/>
</dbReference>
<name>A0A5P2UKF3_9ACTN</name>
<feature type="domain" description="Thioester reductase (TE)" evidence="1">
    <location>
        <begin position="51"/>
        <end position="221"/>
    </location>
</feature>
<accession>A0A5P2UKF3</accession>
<dbReference type="Gene3D" id="3.40.50.720">
    <property type="entry name" value="NAD(P)-binding Rossmann-like Domain"/>
    <property type="match status" value="1"/>
</dbReference>
<dbReference type="InterPro" id="IPR050177">
    <property type="entry name" value="Lipid_A_modif_metabolic_enz"/>
</dbReference>
<dbReference type="Proteomes" id="UP000326831">
    <property type="component" value="Chromosome"/>
</dbReference>
<dbReference type="Pfam" id="PF07993">
    <property type="entry name" value="NAD_binding_4"/>
    <property type="match status" value="1"/>
</dbReference>
<dbReference type="InterPro" id="IPR013120">
    <property type="entry name" value="FAR_NAD-bd"/>
</dbReference>
<evidence type="ECO:0000313" key="2">
    <source>
        <dbReference type="EMBL" id="GGZ86362.1"/>
    </source>
</evidence>
<sequence>MTLPPARTGSAPRPTLLLTGGAGVLGHALIDELAADHELVCLRRRNPVGDPRVREIAGDLLAPGLGLTPAERAELADRVDVVLHCAAETDWRRTPGEIRRANVSGTRNLLAFAERAEAPFHYVSTAFVAAELRDRDRERFPGAAAYLESKRAAEQAVREAPVPGVILRPALLLGDSHTGRSSGTRGLVQALGSLVLGRMPVLPGDARTRVDLVPQDHVARAAAGLIRAGVTGGEYWLTAGPQALPLGEAVELCLDFAVEQGLVRPAPPRLVREEVAHRLLRPVPGGTPAAPPTRARFHHRAELFLAFRDAPAFETSFGPPDCGPAVTRDGVRAALVRNLRTWAESRSRLLAASRTPIPAPVRVGAVREPAT</sequence>
<dbReference type="PANTHER" id="PTHR43245">
    <property type="entry name" value="BIFUNCTIONAL POLYMYXIN RESISTANCE PROTEIN ARNA"/>
    <property type="match status" value="1"/>
</dbReference>
<dbReference type="EMBL" id="BMVX01000024">
    <property type="protein sequence ID" value="GGZ86362.1"/>
    <property type="molecule type" value="Genomic_DNA"/>
</dbReference>
<keyword evidence="4" id="KW-1185">Reference proteome</keyword>
<organism evidence="3 4">
    <name type="scientific">Streptomyces subrutilus</name>
    <dbReference type="NCBI Taxonomy" id="36818"/>
    <lineage>
        <taxon>Bacteria</taxon>
        <taxon>Bacillati</taxon>
        <taxon>Actinomycetota</taxon>
        <taxon>Actinomycetes</taxon>
        <taxon>Kitasatosporales</taxon>
        <taxon>Streptomycetaceae</taxon>
        <taxon>Streptomyces</taxon>
    </lineage>
</organism>
<dbReference type="AlphaFoldDB" id="A0A5P2UKF3"/>
<dbReference type="RefSeq" id="WP_150516179.1">
    <property type="nucleotide sequence ID" value="NZ_BMVX01000024.1"/>
</dbReference>
<reference evidence="2" key="3">
    <citation type="submission" date="2020-09" db="EMBL/GenBank/DDBJ databases">
        <authorList>
            <person name="Sun Q."/>
            <person name="Ohkuma M."/>
        </authorList>
    </citation>
    <scope>NUCLEOTIDE SEQUENCE</scope>
    <source>
        <strain evidence="2">JCM 4834</strain>
    </source>
</reference>
<dbReference type="OrthoDB" id="6286537at2"/>
<gene>
    <name evidence="3" type="ORF">CP968_01005</name>
    <name evidence="2" type="ORF">GCM10010371_52850</name>
</gene>
<evidence type="ECO:0000313" key="3">
    <source>
        <dbReference type="EMBL" id="QEU77077.1"/>
    </source>
</evidence>
<dbReference type="EMBL" id="CP023701">
    <property type="protein sequence ID" value="QEU77077.1"/>
    <property type="molecule type" value="Genomic_DNA"/>
</dbReference>
<evidence type="ECO:0000313" key="4">
    <source>
        <dbReference type="Proteomes" id="UP000326831"/>
    </source>
</evidence>
<dbReference type="KEGG" id="ssub:CP968_01005"/>
<reference evidence="3 4" key="2">
    <citation type="submission" date="2017-09" db="EMBL/GenBank/DDBJ databases">
        <authorList>
            <person name="Lee N."/>
            <person name="Cho B.-K."/>
        </authorList>
    </citation>
    <scope>NUCLEOTIDE SEQUENCE [LARGE SCALE GENOMIC DNA]</scope>
    <source>
        <strain evidence="3 4">ATCC 27467</strain>
    </source>
</reference>
<protein>
    <submittedName>
        <fullName evidence="2">Ketoreductase</fullName>
    </submittedName>
    <submittedName>
        <fullName evidence="3">NAD-dependent epimerase/dehydratase family protein</fullName>
    </submittedName>
</protein>
<proteinExistence type="predicted"/>
<dbReference type="SUPFAM" id="SSF51735">
    <property type="entry name" value="NAD(P)-binding Rossmann-fold domains"/>
    <property type="match status" value="1"/>
</dbReference>